<dbReference type="PRINTS" id="PR00704">
    <property type="entry name" value="CALPAIN"/>
</dbReference>
<proteinExistence type="inferred from homology"/>
<evidence type="ECO:0000256" key="2">
    <source>
        <dbReference type="ARBA" id="ARBA00022670"/>
    </source>
</evidence>
<gene>
    <name evidence="7" type="ORF">M9Y10_026804</name>
</gene>
<keyword evidence="3 5" id="KW-0378">Hydrolase</keyword>
<dbReference type="EMBL" id="JAPFFF010000040">
    <property type="protein sequence ID" value="KAK8841852.1"/>
    <property type="molecule type" value="Genomic_DNA"/>
</dbReference>
<dbReference type="InterPro" id="IPR038765">
    <property type="entry name" value="Papain-like_cys_pep_sf"/>
</dbReference>
<evidence type="ECO:0000256" key="5">
    <source>
        <dbReference type="PROSITE-ProRule" id="PRU00239"/>
    </source>
</evidence>
<accession>A0ABR2H6K1</accession>
<evidence type="ECO:0000259" key="6">
    <source>
        <dbReference type="PROSITE" id="PS50203"/>
    </source>
</evidence>
<name>A0ABR2H6K1_9EUKA</name>
<dbReference type="Pfam" id="PF00648">
    <property type="entry name" value="Peptidase_C2"/>
    <property type="match status" value="1"/>
</dbReference>
<organism evidence="7 8">
    <name type="scientific">Tritrichomonas musculus</name>
    <dbReference type="NCBI Taxonomy" id="1915356"/>
    <lineage>
        <taxon>Eukaryota</taxon>
        <taxon>Metamonada</taxon>
        <taxon>Parabasalia</taxon>
        <taxon>Tritrichomonadida</taxon>
        <taxon>Tritrichomonadidae</taxon>
        <taxon>Tritrichomonas</taxon>
    </lineage>
</organism>
<sequence length="662" mass="76145">MEYSRSMTLFNKLQNSMGIENEFENILAKCEKGKAKFCDSDFYPSTLPTDADNELLQGTEWKYVEDVYSNKNLFDNVSPNHIGQGNLNDCYLITALIYISHYPNLVKSIFHPKSNLEHGIALVYFKIMGENLPIIIDTRLPFKADISKSKNKNPQPLFAYSRVDGCSPAWFALIEKAYAKACGGFKAIEYGQAHIAIHNLLGWFGTTIKDITENGEKEKIFYDLMELNNKNAMLSCSIEFDRLCSEFSSFEALEKKIGLVASHSYQILDVKEACQIMFVKLRNPWCKFEWKGDYSRSSNKWTPKLKQQLDYSNGNDEGSFWMQFDDFYKYFTDISYSVPPQKDYISKSFCGVIDGYLDNRSACSGCKNAGCLPQWSLRFTKTGLIRIHAEITGPHVFHGINIVYNKGKKVQTIIDNTENLREGNDSQINGVQYEITDIEYPWTVFLDRSNGCPDKPSKPSFYRITVEANSDFTLKKIENDFANMHSVSASGIFLPGDEDGWNPYGNKAITTCRQWSFRFTRPTTLFVRIFKSLSQGRHDIMFGYTNEKISMAYKSTRAQHYFLNATSDYEEVSFDVDLIEKNYSLCIYREKSDDISKFKFIAYSDDDFEFSELPDIECSPNKEEADFPEIDPIKQPENFKPTHSCVVNRDFQIPRSKCCFLL</sequence>
<feature type="domain" description="Calpain catalytic" evidence="6">
    <location>
        <begin position="36"/>
        <end position="336"/>
    </location>
</feature>
<feature type="active site" evidence="5">
    <location>
        <position position="283"/>
    </location>
</feature>
<protein>
    <recommendedName>
        <fullName evidence="6">Calpain catalytic domain-containing protein</fullName>
    </recommendedName>
</protein>
<dbReference type="PROSITE" id="PS50203">
    <property type="entry name" value="CALPAIN_CAT"/>
    <property type="match status" value="1"/>
</dbReference>
<comment type="caution">
    <text evidence="7">The sequence shown here is derived from an EMBL/GenBank/DDBJ whole genome shotgun (WGS) entry which is preliminary data.</text>
</comment>
<dbReference type="Gene3D" id="3.90.70.10">
    <property type="entry name" value="Cysteine proteinases"/>
    <property type="match status" value="1"/>
</dbReference>
<comment type="similarity">
    <text evidence="1">Belongs to the peptidase C2 family.</text>
</comment>
<reference evidence="7 8" key="1">
    <citation type="submission" date="2024-04" db="EMBL/GenBank/DDBJ databases">
        <title>Tritrichomonas musculus Genome.</title>
        <authorList>
            <person name="Alves-Ferreira E."/>
            <person name="Grigg M."/>
            <person name="Lorenzi H."/>
            <person name="Galac M."/>
        </authorList>
    </citation>
    <scope>NUCLEOTIDE SEQUENCE [LARGE SCALE GENOMIC DNA]</scope>
    <source>
        <strain evidence="7 8">EAF2021</strain>
    </source>
</reference>
<feature type="active site" evidence="5">
    <location>
        <position position="90"/>
    </location>
</feature>
<evidence type="ECO:0000313" key="7">
    <source>
        <dbReference type="EMBL" id="KAK8841852.1"/>
    </source>
</evidence>
<evidence type="ECO:0000256" key="4">
    <source>
        <dbReference type="ARBA" id="ARBA00022807"/>
    </source>
</evidence>
<evidence type="ECO:0000256" key="1">
    <source>
        <dbReference type="ARBA" id="ARBA00007623"/>
    </source>
</evidence>
<keyword evidence="8" id="KW-1185">Reference proteome</keyword>
<feature type="active site" evidence="5">
    <location>
        <position position="263"/>
    </location>
</feature>
<keyword evidence="4 5" id="KW-0788">Thiol protease</keyword>
<dbReference type="SMART" id="SM00230">
    <property type="entry name" value="CysPc"/>
    <property type="match status" value="1"/>
</dbReference>
<evidence type="ECO:0000313" key="8">
    <source>
        <dbReference type="Proteomes" id="UP001470230"/>
    </source>
</evidence>
<dbReference type="SUPFAM" id="SSF54001">
    <property type="entry name" value="Cysteine proteinases"/>
    <property type="match status" value="1"/>
</dbReference>
<dbReference type="PANTHER" id="PTHR10183:SF379">
    <property type="entry name" value="CALPAIN-5"/>
    <property type="match status" value="1"/>
</dbReference>
<dbReference type="PANTHER" id="PTHR10183">
    <property type="entry name" value="CALPAIN"/>
    <property type="match status" value="1"/>
</dbReference>
<dbReference type="InterPro" id="IPR022684">
    <property type="entry name" value="Calpain_cysteine_protease"/>
</dbReference>
<evidence type="ECO:0000256" key="3">
    <source>
        <dbReference type="ARBA" id="ARBA00022801"/>
    </source>
</evidence>
<keyword evidence="2 5" id="KW-0645">Protease</keyword>
<dbReference type="InterPro" id="IPR001300">
    <property type="entry name" value="Peptidase_C2_calpain_cat"/>
</dbReference>
<dbReference type="Proteomes" id="UP001470230">
    <property type="component" value="Unassembled WGS sequence"/>
</dbReference>